<evidence type="ECO:0000256" key="6">
    <source>
        <dbReference type="ARBA" id="ARBA00023306"/>
    </source>
</evidence>
<sequence>MTQAELNTAVEIIKDRFYFVVLRSVPRNTSSAFYFSTDNSLIYQPFSNDFGPLNMACLYRFCCAVEDYLKQTAQTTKKIYYYCANDQFRKANSVTLVCCYEVLYHNQTPDEAYRPFLNMYPPLPPFRDASYGPSTFNLSVLDVVRGIAKAKKVGFIDFQGGKFDLNEYEFYEKVENGDLNWILPGKYLAFSGPSNTEINQPNGICTHTPEFYVPYFKKTGITAVVRLNKRMYDRRRFIDHGIQHYDLYFVDGGIPTEAIVKQFLDLSEREGALAVHCKAGLGRTGTLIGCYMMKHYGFTATEVMGYVRICRPGSIIGPQQHFLIDIQNRMHKQGEQFRRDGLILRDANIGASGVISGSSSATSLGGSRGSQVGTPDRSEEGVQSPNKAYRPIVGSQTSASQPSRSIPSTVAPSLGSSSLNSPTISSTLQKGLEGDSSAIIDNSPSPLRGPMKHQGSKGVGIRGQYEGREFVAKERDKEIERTNSSDFSSGQGSAKGSARSNTPPIGTGSSSGIGSANKAQHAHHHHHHSDNPVSAQSQPKQPSSTNQNISQYGRSGTSGGVESSSPFRQFSSQMNAALPQNSSQVQTRASNGSAGGHFPYQPAHNAARGQAPGSSSGNYGWK</sequence>
<evidence type="ECO:0000256" key="1">
    <source>
        <dbReference type="ARBA" id="ARBA00007315"/>
    </source>
</evidence>
<dbReference type="InterPro" id="IPR029021">
    <property type="entry name" value="Prot-tyrosine_phosphatase-like"/>
</dbReference>
<accession>A0A5J4X5L9</accession>
<dbReference type="PANTHER" id="PTHR23339">
    <property type="entry name" value="TYROSINE SPECIFIC PROTEIN PHOSPHATASE AND DUAL SPECIFICITY PROTEIN PHOSPHATASE"/>
    <property type="match status" value="1"/>
</dbReference>
<feature type="domain" description="Tyrosine specific protein phosphatases" evidence="9">
    <location>
        <begin position="260"/>
        <end position="322"/>
    </location>
</feature>
<keyword evidence="3" id="KW-0132">Cell division</keyword>
<dbReference type="Proteomes" id="UP000324800">
    <property type="component" value="Unassembled WGS sequence"/>
</dbReference>
<dbReference type="InterPro" id="IPR003595">
    <property type="entry name" value="Tyr_Pase_cat"/>
</dbReference>
<dbReference type="InterPro" id="IPR000387">
    <property type="entry name" value="Tyr_Pase_dom"/>
</dbReference>
<dbReference type="OrthoDB" id="266663at2759"/>
<evidence type="ECO:0000259" key="9">
    <source>
        <dbReference type="PROSITE" id="PS50056"/>
    </source>
</evidence>
<dbReference type="SUPFAM" id="SSF52799">
    <property type="entry name" value="(Phosphotyrosine protein) phosphatases II"/>
    <property type="match status" value="2"/>
</dbReference>
<dbReference type="FunFam" id="3.90.190.10:FF:000006">
    <property type="entry name" value="Dual specificity protein phosphatase CDC14B"/>
    <property type="match status" value="1"/>
</dbReference>
<evidence type="ECO:0000256" key="2">
    <source>
        <dbReference type="ARBA" id="ARBA00013064"/>
    </source>
</evidence>
<comment type="caution">
    <text evidence="10">The sequence shown here is derived from an EMBL/GenBank/DDBJ whole genome shotgun (WGS) entry which is preliminary data.</text>
</comment>
<dbReference type="GO" id="GO:0051301">
    <property type="term" value="P:cell division"/>
    <property type="evidence" value="ECO:0007669"/>
    <property type="project" value="UniProtKB-KW"/>
</dbReference>
<dbReference type="SMART" id="SM00404">
    <property type="entry name" value="PTPc_motif"/>
    <property type="match status" value="1"/>
</dbReference>
<evidence type="ECO:0000256" key="7">
    <source>
        <dbReference type="SAM" id="MobiDB-lite"/>
    </source>
</evidence>
<dbReference type="Gene3D" id="3.90.190.10">
    <property type="entry name" value="Protein tyrosine phosphatase superfamily"/>
    <property type="match status" value="2"/>
</dbReference>
<dbReference type="SMART" id="SM00195">
    <property type="entry name" value="DSPc"/>
    <property type="match status" value="1"/>
</dbReference>
<feature type="compositionally biased region" description="Polar residues" evidence="7">
    <location>
        <begin position="612"/>
        <end position="622"/>
    </location>
</feature>
<dbReference type="InterPro" id="IPR029260">
    <property type="entry name" value="DSPn"/>
</dbReference>
<feature type="compositionally biased region" description="Low complexity" evidence="7">
    <location>
        <begin position="502"/>
        <end position="515"/>
    </location>
</feature>
<keyword evidence="4" id="KW-0378">Hydrolase</keyword>
<evidence type="ECO:0000256" key="4">
    <source>
        <dbReference type="ARBA" id="ARBA00022801"/>
    </source>
</evidence>
<dbReference type="PROSITE" id="PS50054">
    <property type="entry name" value="TYR_PHOSPHATASE_DUAL"/>
    <property type="match status" value="1"/>
</dbReference>
<dbReference type="CDD" id="cd17657">
    <property type="entry name" value="CDC14_N"/>
    <property type="match status" value="1"/>
</dbReference>
<feature type="domain" description="Tyrosine-protein phosphatase" evidence="8">
    <location>
        <begin position="177"/>
        <end position="335"/>
    </location>
</feature>
<feature type="compositionally biased region" description="Low complexity" evidence="7">
    <location>
        <begin position="356"/>
        <end position="365"/>
    </location>
</feature>
<dbReference type="InterPro" id="IPR016130">
    <property type="entry name" value="Tyr_Pase_AS"/>
</dbReference>
<dbReference type="InterPro" id="IPR000340">
    <property type="entry name" value="Dual-sp_phosphatase_cat-dom"/>
</dbReference>
<dbReference type="GO" id="GO:0004725">
    <property type="term" value="F:protein tyrosine phosphatase activity"/>
    <property type="evidence" value="ECO:0007669"/>
    <property type="project" value="UniProtKB-EC"/>
</dbReference>
<feature type="compositionally biased region" description="Low complexity" evidence="7">
    <location>
        <begin position="412"/>
        <end position="428"/>
    </location>
</feature>
<evidence type="ECO:0000256" key="5">
    <source>
        <dbReference type="ARBA" id="ARBA00022912"/>
    </source>
</evidence>
<dbReference type="CDD" id="cd14499">
    <property type="entry name" value="CDC14_C"/>
    <property type="match status" value="1"/>
</dbReference>
<protein>
    <recommendedName>
        <fullName evidence="2">protein-tyrosine-phosphatase</fullName>
        <ecNumber evidence="2">3.1.3.48</ecNumber>
    </recommendedName>
</protein>
<feature type="region of interest" description="Disordered" evidence="7">
    <location>
        <begin position="356"/>
        <end position="622"/>
    </location>
</feature>
<organism evidence="10 11">
    <name type="scientific">Streblomastix strix</name>
    <dbReference type="NCBI Taxonomy" id="222440"/>
    <lineage>
        <taxon>Eukaryota</taxon>
        <taxon>Metamonada</taxon>
        <taxon>Preaxostyla</taxon>
        <taxon>Oxymonadida</taxon>
        <taxon>Streblomastigidae</taxon>
        <taxon>Streblomastix</taxon>
    </lineage>
</organism>
<evidence type="ECO:0000313" key="10">
    <source>
        <dbReference type="EMBL" id="KAA6401925.1"/>
    </source>
</evidence>
<name>A0A5J4X5L9_9EUKA</name>
<evidence type="ECO:0000259" key="8">
    <source>
        <dbReference type="PROSITE" id="PS50054"/>
    </source>
</evidence>
<reference evidence="10 11" key="1">
    <citation type="submission" date="2019-03" db="EMBL/GenBank/DDBJ databases">
        <title>Single cell metagenomics reveals metabolic interactions within the superorganism composed of flagellate Streblomastix strix and complex community of Bacteroidetes bacteria on its surface.</title>
        <authorList>
            <person name="Treitli S.C."/>
            <person name="Kolisko M."/>
            <person name="Husnik F."/>
            <person name="Keeling P."/>
            <person name="Hampl V."/>
        </authorList>
    </citation>
    <scope>NUCLEOTIDE SEQUENCE [LARGE SCALE GENOMIC DNA]</scope>
    <source>
        <strain evidence="10">ST1C</strain>
    </source>
</reference>
<dbReference type="EMBL" id="SNRW01000312">
    <property type="protein sequence ID" value="KAA6401925.1"/>
    <property type="molecule type" value="Genomic_DNA"/>
</dbReference>
<dbReference type="InterPro" id="IPR044506">
    <property type="entry name" value="CDC14_C"/>
</dbReference>
<gene>
    <name evidence="10" type="ORF">EZS28_002550</name>
</gene>
<evidence type="ECO:0000256" key="3">
    <source>
        <dbReference type="ARBA" id="ARBA00022618"/>
    </source>
</evidence>
<evidence type="ECO:0000313" key="11">
    <source>
        <dbReference type="Proteomes" id="UP000324800"/>
    </source>
</evidence>
<dbReference type="PROSITE" id="PS00383">
    <property type="entry name" value="TYR_PHOSPHATASE_1"/>
    <property type="match status" value="1"/>
</dbReference>
<feature type="compositionally biased region" description="Polar residues" evidence="7">
    <location>
        <begin position="484"/>
        <end position="501"/>
    </location>
</feature>
<feature type="compositionally biased region" description="Polar residues" evidence="7">
    <location>
        <begin position="394"/>
        <end position="411"/>
    </location>
</feature>
<dbReference type="EC" id="3.1.3.48" evidence="2"/>
<dbReference type="Pfam" id="PF14671">
    <property type="entry name" value="DSPn"/>
    <property type="match status" value="1"/>
</dbReference>
<keyword evidence="6" id="KW-0131">Cell cycle</keyword>
<dbReference type="PROSITE" id="PS50056">
    <property type="entry name" value="TYR_PHOSPHATASE_2"/>
    <property type="match status" value="1"/>
</dbReference>
<keyword evidence="5" id="KW-0904">Protein phosphatase</keyword>
<dbReference type="InterPro" id="IPR050561">
    <property type="entry name" value="PTP"/>
</dbReference>
<feature type="compositionally biased region" description="Basic and acidic residues" evidence="7">
    <location>
        <begin position="465"/>
        <end position="483"/>
    </location>
</feature>
<comment type="similarity">
    <text evidence="1">Belongs to the protein-tyrosine phosphatase family. Non-receptor class CDC14 subfamily.</text>
</comment>
<dbReference type="Pfam" id="PF00782">
    <property type="entry name" value="DSPc"/>
    <property type="match status" value="1"/>
</dbReference>
<feature type="compositionally biased region" description="Polar residues" evidence="7">
    <location>
        <begin position="531"/>
        <end position="592"/>
    </location>
</feature>
<proteinExistence type="inferred from homology"/>
<dbReference type="AlphaFoldDB" id="A0A5J4X5L9"/>
<dbReference type="InterPro" id="IPR020422">
    <property type="entry name" value="TYR_PHOSPHATASE_DUAL_dom"/>
</dbReference>